<organism evidence="1">
    <name type="scientific">Rhizophora mucronata</name>
    <name type="common">Asiatic mangrove</name>
    <dbReference type="NCBI Taxonomy" id="61149"/>
    <lineage>
        <taxon>Eukaryota</taxon>
        <taxon>Viridiplantae</taxon>
        <taxon>Streptophyta</taxon>
        <taxon>Embryophyta</taxon>
        <taxon>Tracheophyta</taxon>
        <taxon>Spermatophyta</taxon>
        <taxon>Magnoliopsida</taxon>
        <taxon>eudicotyledons</taxon>
        <taxon>Gunneridae</taxon>
        <taxon>Pentapetalae</taxon>
        <taxon>rosids</taxon>
        <taxon>fabids</taxon>
        <taxon>Malpighiales</taxon>
        <taxon>Rhizophoraceae</taxon>
        <taxon>Rhizophora</taxon>
    </lineage>
</organism>
<name>A0A2P2NKQ1_RHIMU</name>
<protein>
    <submittedName>
        <fullName evidence="1">Uncharacterized protein</fullName>
    </submittedName>
</protein>
<reference evidence="1" key="1">
    <citation type="submission" date="2018-02" db="EMBL/GenBank/DDBJ databases">
        <title>Rhizophora mucronata_Transcriptome.</title>
        <authorList>
            <person name="Meera S.P."/>
            <person name="Sreeshan A."/>
            <person name="Augustine A."/>
        </authorList>
    </citation>
    <scope>NUCLEOTIDE SEQUENCE</scope>
    <source>
        <tissue evidence="1">Leaf</tissue>
    </source>
</reference>
<sequence>MKKHMRIHVVFDLMLGCTVTPYCTGVKTAMSFLLYSSFSHRRI</sequence>
<accession>A0A2P2NKQ1</accession>
<dbReference type="AlphaFoldDB" id="A0A2P2NKQ1"/>
<dbReference type="EMBL" id="GGEC01062521">
    <property type="protein sequence ID" value="MBX43005.1"/>
    <property type="molecule type" value="Transcribed_RNA"/>
</dbReference>
<proteinExistence type="predicted"/>
<evidence type="ECO:0000313" key="1">
    <source>
        <dbReference type="EMBL" id="MBX43005.1"/>
    </source>
</evidence>